<name>A0ABV3V4V8_9MICC</name>
<comment type="similarity">
    <text evidence="1">Belongs to the AHA1 family.</text>
</comment>
<proteinExistence type="inferred from homology"/>
<evidence type="ECO:0000259" key="2">
    <source>
        <dbReference type="Pfam" id="PF08327"/>
    </source>
</evidence>
<dbReference type="EMBL" id="JAYWLU010000017">
    <property type="protein sequence ID" value="MEX3595803.1"/>
    <property type="molecule type" value="Genomic_DNA"/>
</dbReference>
<dbReference type="InterPro" id="IPR013538">
    <property type="entry name" value="ASHA1/2-like_C"/>
</dbReference>
<dbReference type="Pfam" id="PF08327">
    <property type="entry name" value="AHSA1"/>
    <property type="match status" value="1"/>
</dbReference>
<sequence length="175" mass="19241">MINSAPQNFDGTYEVIDDRPAIVFEREYPAAPSQLWATMATAPAMSRWFPSRVQLNAHQGGGIVFTGDPHMESSTGTVTDWEPERHWSFTWGDSEVDISVEPAPEGSNLTFIEFLEAENTAARNAAGWHVCLHAMQSVLTGDTMTTPLDWEPVYRGYAEKGLPTGAVVPGINDKN</sequence>
<keyword evidence="4" id="KW-1185">Reference proteome</keyword>
<protein>
    <submittedName>
        <fullName evidence="3">SRPBCC domain-containing protein</fullName>
    </submittedName>
</protein>
<dbReference type="Proteomes" id="UP001558481">
    <property type="component" value="Unassembled WGS sequence"/>
</dbReference>
<accession>A0ABV3V4V8</accession>
<dbReference type="RefSeq" id="WP_129701156.1">
    <property type="nucleotide sequence ID" value="NZ_JALXKX010000104.1"/>
</dbReference>
<comment type="caution">
    <text evidence="3">The sequence shown here is derived from an EMBL/GenBank/DDBJ whole genome shotgun (WGS) entry which is preliminary data.</text>
</comment>
<evidence type="ECO:0000313" key="3">
    <source>
        <dbReference type="EMBL" id="MEX3595803.1"/>
    </source>
</evidence>
<gene>
    <name evidence="3" type="ORF">VVR66_13875</name>
</gene>
<organism evidence="3 4">
    <name type="scientific">Kocuria carniphila</name>
    <dbReference type="NCBI Taxonomy" id="262208"/>
    <lineage>
        <taxon>Bacteria</taxon>
        <taxon>Bacillati</taxon>
        <taxon>Actinomycetota</taxon>
        <taxon>Actinomycetes</taxon>
        <taxon>Micrococcales</taxon>
        <taxon>Micrococcaceae</taxon>
        <taxon>Kocuria</taxon>
    </lineage>
</organism>
<dbReference type="Gene3D" id="3.30.530.20">
    <property type="match status" value="1"/>
</dbReference>
<evidence type="ECO:0000313" key="4">
    <source>
        <dbReference type="Proteomes" id="UP001558481"/>
    </source>
</evidence>
<evidence type="ECO:0000256" key="1">
    <source>
        <dbReference type="ARBA" id="ARBA00006817"/>
    </source>
</evidence>
<feature type="domain" description="Activator of Hsp90 ATPase homologue 1/2-like C-terminal" evidence="2">
    <location>
        <begin position="30"/>
        <end position="139"/>
    </location>
</feature>
<reference evidence="3 4" key="1">
    <citation type="journal article" date="2024" name="Fungal Genet. Biol.">
        <title>The porcine skin microbiome exhibits broad fungal antagonism.</title>
        <authorList>
            <person name="De La Cruz K.F."/>
            <person name="Townsend E.C."/>
            <person name="Alex Cheong J.Z."/>
            <person name="Salamzade R."/>
            <person name="Liu A."/>
            <person name="Sandstrom S."/>
            <person name="Davila E."/>
            <person name="Huang L."/>
            <person name="Xu K.H."/>
            <person name="Wu S.Y."/>
            <person name="Meudt J.J."/>
            <person name="Shanmuganayagam D."/>
            <person name="Gibson A.L.F."/>
            <person name="Kalan L.R."/>
        </authorList>
    </citation>
    <scope>NUCLEOTIDE SEQUENCE [LARGE SCALE GENOMIC DNA]</scope>
    <source>
        <strain evidence="3 4">LK2625</strain>
    </source>
</reference>
<dbReference type="InterPro" id="IPR023393">
    <property type="entry name" value="START-like_dom_sf"/>
</dbReference>
<dbReference type="SUPFAM" id="SSF55961">
    <property type="entry name" value="Bet v1-like"/>
    <property type="match status" value="1"/>
</dbReference>